<dbReference type="Pfam" id="PF02709">
    <property type="entry name" value="Glyco_transf_7C"/>
    <property type="match status" value="1"/>
</dbReference>
<name>A0A8S3YMC1_9EUPU</name>
<dbReference type="InterPro" id="IPR029044">
    <property type="entry name" value="Nucleotide-diphossugar_trans"/>
</dbReference>
<dbReference type="InterPro" id="IPR027791">
    <property type="entry name" value="Galactosyl_T_C"/>
</dbReference>
<evidence type="ECO:0000256" key="9">
    <source>
        <dbReference type="ARBA" id="ARBA00023136"/>
    </source>
</evidence>
<evidence type="ECO:0008006" key="15">
    <source>
        <dbReference type="Google" id="ProtNLM"/>
    </source>
</evidence>
<dbReference type="GO" id="GO:0005794">
    <property type="term" value="C:Golgi apparatus"/>
    <property type="evidence" value="ECO:0007669"/>
    <property type="project" value="TreeGrafter"/>
</dbReference>
<keyword evidence="14" id="KW-1185">Reference proteome</keyword>
<reference evidence="13" key="1">
    <citation type="submission" date="2021-04" db="EMBL/GenBank/DDBJ databases">
        <authorList>
            <consortium name="Molecular Ecology Group"/>
        </authorList>
    </citation>
    <scope>NUCLEOTIDE SEQUENCE</scope>
</reference>
<keyword evidence="5" id="KW-0808">Transferase</keyword>
<dbReference type="GO" id="GO:0005975">
    <property type="term" value="P:carbohydrate metabolic process"/>
    <property type="evidence" value="ECO:0007669"/>
    <property type="project" value="InterPro"/>
</dbReference>
<dbReference type="Pfam" id="PF13733">
    <property type="entry name" value="Glyco_transf_7N"/>
    <property type="match status" value="1"/>
</dbReference>
<evidence type="ECO:0000256" key="2">
    <source>
        <dbReference type="ARBA" id="ARBA00004922"/>
    </source>
</evidence>
<dbReference type="PANTHER" id="PTHR19300">
    <property type="entry name" value="BETA-1,4-GALACTOSYLTRANSFERASE"/>
    <property type="match status" value="1"/>
</dbReference>
<feature type="domain" description="Galactosyltransferase C-terminal" evidence="11">
    <location>
        <begin position="65"/>
        <end position="107"/>
    </location>
</feature>
<keyword evidence="7" id="KW-0735">Signal-anchor</keyword>
<dbReference type="OrthoDB" id="10016069at2759"/>
<proteinExistence type="inferred from homology"/>
<sequence>MAPSMFNRATLHNIGFLESRKVAHFDCYIFHDVDLVPLDDRILYRCGDNPRHFPVSIKRHGQRDAKKMYDDYFGGVVALTTRQYTDVNGNSNLYFGWGGEDDDLLLR</sequence>
<dbReference type="PRINTS" id="PR02050">
    <property type="entry name" value="B14GALTRFASE"/>
</dbReference>
<dbReference type="Proteomes" id="UP000678393">
    <property type="component" value="Unassembled WGS sequence"/>
</dbReference>
<evidence type="ECO:0000259" key="12">
    <source>
        <dbReference type="Pfam" id="PF13733"/>
    </source>
</evidence>
<keyword evidence="6" id="KW-0812">Transmembrane</keyword>
<evidence type="ECO:0000256" key="3">
    <source>
        <dbReference type="ARBA" id="ARBA00005735"/>
    </source>
</evidence>
<feature type="non-terminal residue" evidence="13">
    <location>
        <position position="107"/>
    </location>
</feature>
<accession>A0A8S3YMC1</accession>
<comment type="similarity">
    <text evidence="3">Belongs to the glycosyltransferase 7 family.</text>
</comment>
<evidence type="ECO:0000256" key="10">
    <source>
        <dbReference type="ARBA" id="ARBA00023180"/>
    </source>
</evidence>
<keyword evidence="9" id="KW-0472">Membrane</keyword>
<dbReference type="EMBL" id="CAJHNH020000118">
    <property type="protein sequence ID" value="CAG5115456.1"/>
    <property type="molecule type" value="Genomic_DNA"/>
</dbReference>
<organism evidence="13 14">
    <name type="scientific">Candidula unifasciata</name>
    <dbReference type="NCBI Taxonomy" id="100452"/>
    <lineage>
        <taxon>Eukaryota</taxon>
        <taxon>Metazoa</taxon>
        <taxon>Spiralia</taxon>
        <taxon>Lophotrochozoa</taxon>
        <taxon>Mollusca</taxon>
        <taxon>Gastropoda</taxon>
        <taxon>Heterobranchia</taxon>
        <taxon>Euthyneura</taxon>
        <taxon>Panpulmonata</taxon>
        <taxon>Eupulmonata</taxon>
        <taxon>Stylommatophora</taxon>
        <taxon>Helicina</taxon>
        <taxon>Helicoidea</taxon>
        <taxon>Geomitridae</taxon>
        <taxon>Candidula</taxon>
    </lineage>
</organism>
<evidence type="ECO:0000256" key="6">
    <source>
        <dbReference type="ARBA" id="ARBA00022692"/>
    </source>
</evidence>
<feature type="domain" description="Galactosyltransferase N-terminal" evidence="12">
    <location>
        <begin position="4"/>
        <end position="46"/>
    </location>
</feature>
<dbReference type="AlphaFoldDB" id="A0A8S3YMC1"/>
<evidence type="ECO:0000256" key="1">
    <source>
        <dbReference type="ARBA" id="ARBA00004606"/>
    </source>
</evidence>
<evidence type="ECO:0000256" key="5">
    <source>
        <dbReference type="ARBA" id="ARBA00022679"/>
    </source>
</evidence>
<gene>
    <name evidence="13" type="ORF">CUNI_LOCUS1014</name>
</gene>
<evidence type="ECO:0000256" key="7">
    <source>
        <dbReference type="ARBA" id="ARBA00022968"/>
    </source>
</evidence>
<dbReference type="SUPFAM" id="SSF53448">
    <property type="entry name" value="Nucleotide-diphospho-sugar transferases"/>
    <property type="match status" value="1"/>
</dbReference>
<evidence type="ECO:0000256" key="4">
    <source>
        <dbReference type="ARBA" id="ARBA00022676"/>
    </source>
</evidence>
<comment type="pathway">
    <text evidence="2">Protein modification; protein glycosylation.</text>
</comment>
<dbReference type="GO" id="GO:0008378">
    <property type="term" value="F:galactosyltransferase activity"/>
    <property type="evidence" value="ECO:0007669"/>
    <property type="project" value="TreeGrafter"/>
</dbReference>
<protein>
    <recommendedName>
        <fullName evidence="15">Beta-1,4-N-acetylgalactosaminyltransferase bre-4</fullName>
    </recommendedName>
</protein>
<comment type="subcellular location">
    <subcellularLocation>
        <location evidence="1">Membrane</location>
        <topology evidence="1">Single-pass type II membrane protein</topology>
    </subcellularLocation>
</comment>
<evidence type="ECO:0000259" key="11">
    <source>
        <dbReference type="Pfam" id="PF02709"/>
    </source>
</evidence>
<evidence type="ECO:0000256" key="8">
    <source>
        <dbReference type="ARBA" id="ARBA00022989"/>
    </source>
</evidence>
<evidence type="ECO:0000313" key="14">
    <source>
        <dbReference type="Proteomes" id="UP000678393"/>
    </source>
</evidence>
<dbReference type="Gene3D" id="3.90.550.10">
    <property type="entry name" value="Spore Coat Polysaccharide Biosynthesis Protein SpsA, Chain A"/>
    <property type="match status" value="1"/>
</dbReference>
<keyword evidence="4" id="KW-0328">Glycosyltransferase</keyword>
<evidence type="ECO:0000313" key="13">
    <source>
        <dbReference type="EMBL" id="CAG5115456.1"/>
    </source>
</evidence>
<dbReference type="GO" id="GO:0016020">
    <property type="term" value="C:membrane"/>
    <property type="evidence" value="ECO:0007669"/>
    <property type="project" value="UniProtKB-SubCell"/>
</dbReference>
<dbReference type="PANTHER" id="PTHR19300:SF57">
    <property type="entry name" value="BETA-1,4-N-ACETYLGALACTOSAMINYLTRANSFERASE"/>
    <property type="match status" value="1"/>
</dbReference>
<dbReference type="InterPro" id="IPR027995">
    <property type="entry name" value="Galactosyl_T_N"/>
</dbReference>
<keyword evidence="10" id="KW-0325">Glycoprotein</keyword>
<dbReference type="InterPro" id="IPR003859">
    <property type="entry name" value="Galactosyl_T"/>
</dbReference>
<keyword evidence="8" id="KW-1133">Transmembrane helix</keyword>
<comment type="caution">
    <text evidence="13">The sequence shown here is derived from an EMBL/GenBank/DDBJ whole genome shotgun (WGS) entry which is preliminary data.</text>
</comment>